<gene>
    <name evidence="10" type="ORF">ISP01_00020</name>
</gene>
<comment type="catalytic activity">
    <reaction evidence="6">
        <text>a 2'-deoxyadenosine in DNA + S-adenosyl-L-methionine = an N(6)-methyl-2'-deoxyadenosine in DNA + S-adenosyl-L-homocysteine + H(+)</text>
        <dbReference type="Rhea" id="RHEA:15197"/>
        <dbReference type="Rhea" id="RHEA-COMP:12418"/>
        <dbReference type="Rhea" id="RHEA-COMP:12419"/>
        <dbReference type="ChEBI" id="CHEBI:15378"/>
        <dbReference type="ChEBI" id="CHEBI:57856"/>
        <dbReference type="ChEBI" id="CHEBI:59789"/>
        <dbReference type="ChEBI" id="CHEBI:90615"/>
        <dbReference type="ChEBI" id="CHEBI:90616"/>
        <dbReference type="EC" id="2.1.1.72"/>
    </reaction>
</comment>
<dbReference type="Pfam" id="PF02384">
    <property type="entry name" value="N6_Mtase"/>
    <property type="match status" value="1"/>
</dbReference>
<accession>A0A843ALM1</accession>
<dbReference type="NCBIfam" id="TIGR00497">
    <property type="entry name" value="hsdM"/>
    <property type="match status" value="1"/>
</dbReference>
<dbReference type="AlphaFoldDB" id="A0A843ALM1"/>
<dbReference type="GO" id="GO:0009007">
    <property type="term" value="F:site-specific DNA-methyltransferase (adenine-specific) activity"/>
    <property type="evidence" value="ECO:0007669"/>
    <property type="project" value="UniProtKB-EC"/>
</dbReference>
<dbReference type="GO" id="GO:0008170">
    <property type="term" value="F:N-methyltransferase activity"/>
    <property type="evidence" value="ECO:0007669"/>
    <property type="project" value="InterPro"/>
</dbReference>
<evidence type="ECO:0000313" key="11">
    <source>
        <dbReference type="Proteomes" id="UP000658733"/>
    </source>
</evidence>
<keyword evidence="5" id="KW-0680">Restriction system</keyword>
<protein>
    <recommendedName>
        <fullName evidence="1">site-specific DNA-methyltransferase (adenine-specific)</fullName>
        <ecNumber evidence="1">2.1.1.72</ecNumber>
    </recommendedName>
</protein>
<dbReference type="PANTHER" id="PTHR42933">
    <property type="entry name" value="SLR6095 PROTEIN"/>
    <property type="match status" value="1"/>
</dbReference>
<dbReference type="InterPro" id="IPR038333">
    <property type="entry name" value="T1MK-like_N_sf"/>
</dbReference>
<comment type="caution">
    <text evidence="10">The sequence shown here is derived from an EMBL/GenBank/DDBJ whole genome shotgun (WGS) entry which is preliminary data.</text>
</comment>
<evidence type="ECO:0000313" key="10">
    <source>
        <dbReference type="EMBL" id="MBF4467770.1"/>
    </source>
</evidence>
<dbReference type="Proteomes" id="UP000658733">
    <property type="component" value="Unassembled WGS sequence"/>
</dbReference>
<dbReference type="Gene3D" id="1.20.1260.30">
    <property type="match status" value="1"/>
</dbReference>
<dbReference type="Pfam" id="PF12161">
    <property type="entry name" value="HsdM_N"/>
    <property type="match status" value="1"/>
</dbReference>
<dbReference type="RefSeq" id="WP_278521416.1">
    <property type="nucleotide sequence ID" value="NZ_JADIIN010000001.1"/>
</dbReference>
<evidence type="ECO:0000256" key="3">
    <source>
        <dbReference type="ARBA" id="ARBA00022679"/>
    </source>
</evidence>
<keyword evidence="4" id="KW-0949">S-adenosyl-L-methionine</keyword>
<name>A0A843ALM1_METAZ</name>
<feature type="coiled-coil region" evidence="7">
    <location>
        <begin position="496"/>
        <end position="523"/>
    </location>
</feature>
<dbReference type="GO" id="GO:0032259">
    <property type="term" value="P:methylation"/>
    <property type="evidence" value="ECO:0007669"/>
    <property type="project" value="UniProtKB-KW"/>
</dbReference>
<dbReference type="PRINTS" id="PR00507">
    <property type="entry name" value="N12N6MTFRASE"/>
</dbReference>
<dbReference type="InterPro" id="IPR022749">
    <property type="entry name" value="D12N6_MeTrfase_N"/>
</dbReference>
<proteinExistence type="predicted"/>
<dbReference type="InterPro" id="IPR029063">
    <property type="entry name" value="SAM-dependent_MTases_sf"/>
</dbReference>
<keyword evidence="7" id="KW-0175">Coiled coil</keyword>
<keyword evidence="3 10" id="KW-0808">Transferase</keyword>
<dbReference type="InterPro" id="IPR051537">
    <property type="entry name" value="DNA_Adenine_Mtase"/>
</dbReference>
<feature type="domain" description="DNA methylase adenine-specific" evidence="8">
    <location>
        <begin position="171"/>
        <end position="492"/>
    </location>
</feature>
<evidence type="ECO:0000256" key="1">
    <source>
        <dbReference type="ARBA" id="ARBA00011900"/>
    </source>
</evidence>
<keyword evidence="2 10" id="KW-0489">Methyltransferase</keyword>
<evidence type="ECO:0000256" key="5">
    <source>
        <dbReference type="ARBA" id="ARBA00022747"/>
    </source>
</evidence>
<dbReference type="InterPro" id="IPR004546">
    <property type="entry name" value="Restrct_endonuc_T1M"/>
</dbReference>
<dbReference type="PANTHER" id="PTHR42933:SF1">
    <property type="entry name" value="SITE-SPECIFIC DNA-METHYLTRANSFERASE (ADENINE-SPECIFIC)"/>
    <property type="match status" value="1"/>
</dbReference>
<evidence type="ECO:0000259" key="8">
    <source>
        <dbReference type="Pfam" id="PF02384"/>
    </source>
</evidence>
<feature type="domain" description="N6 adenine-specific DNA methyltransferase N-terminal" evidence="9">
    <location>
        <begin position="8"/>
        <end position="157"/>
    </location>
</feature>
<dbReference type="Gene3D" id="3.40.50.150">
    <property type="entry name" value="Vaccinia Virus protein VP39"/>
    <property type="match status" value="1"/>
</dbReference>
<dbReference type="GO" id="GO:0009307">
    <property type="term" value="P:DNA restriction-modification system"/>
    <property type="evidence" value="ECO:0007669"/>
    <property type="project" value="UniProtKB-KW"/>
</dbReference>
<evidence type="ECO:0000256" key="4">
    <source>
        <dbReference type="ARBA" id="ARBA00022691"/>
    </source>
</evidence>
<evidence type="ECO:0000256" key="7">
    <source>
        <dbReference type="SAM" id="Coils"/>
    </source>
</evidence>
<dbReference type="EC" id="2.1.1.72" evidence="1"/>
<organism evidence="10 11">
    <name type="scientific">Methanobrevibacter arboriphilus</name>
    <dbReference type="NCBI Taxonomy" id="39441"/>
    <lineage>
        <taxon>Archaea</taxon>
        <taxon>Methanobacteriati</taxon>
        <taxon>Methanobacteriota</taxon>
        <taxon>Methanomada group</taxon>
        <taxon>Methanobacteria</taxon>
        <taxon>Methanobacteriales</taxon>
        <taxon>Methanobacteriaceae</taxon>
        <taxon>Methanobrevibacter</taxon>
    </lineage>
</organism>
<dbReference type="EMBL" id="JADIIN010000001">
    <property type="protein sequence ID" value="MBF4467770.1"/>
    <property type="molecule type" value="Genomic_DNA"/>
</dbReference>
<dbReference type="InterPro" id="IPR003356">
    <property type="entry name" value="DNA_methylase_A-5"/>
</dbReference>
<dbReference type="GO" id="GO:0003677">
    <property type="term" value="F:DNA binding"/>
    <property type="evidence" value="ECO:0007669"/>
    <property type="project" value="InterPro"/>
</dbReference>
<dbReference type="SUPFAM" id="SSF53335">
    <property type="entry name" value="S-adenosyl-L-methionine-dependent methyltransferases"/>
    <property type="match status" value="1"/>
</dbReference>
<evidence type="ECO:0000256" key="2">
    <source>
        <dbReference type="ARBA" id="ARBA00022603"/>
    </source>
</evidence>
<reference evidence="10" key="1">
    <citation type="submission" date="2020-10" db="EMBL/GenBank/DDBJ databases">
        <title>Dehalococcoides mccartyi of a TCE/Cr reducing biochatode.</title>
        <authorList>
            <person name="Matturro B."/>
        </authorList>
    </citation>
    <scope>NUCLEOTIDE SEQUENCE</scope>
    <source>
        <strain evidence="10">Bin4</strain>
    </source>
</reference>
<evidence type="ECO:0000256" key="6">
    <source>
        <dbReference type="ARBA" id="ARBA00047942"/>
    </source>
</evidence>
<evidence type="ECO:0000259" key="9">
    <source>
        <dbReference type="Pfam" id="PF12161"/>
    </source>
</evidence>
<sequence>MNDYRNNLESDLLAMIDEFKEYIDLYDLKNYILGLIFYKYMSSKVELYLNKQFIQNNLKFDKANEIEDIKDDLKELTLENLGYFLEPRFLFSNIVKKANKNELILDDLEKALNEISNSSLGRESEEALIGIFEDVDLKSSKLGNKLEDKNELISKILIQLSKIDFKLENQDKNVIGDTYEYLISQFALSLDKTEEFYTPQQISKILAKIITLEKNKFEEEKFEEKKFKGDKLKNQKLKSVYDPTCNSGSLLLQVAKEIEVENFYGQELKSTAYNLARMNMILHNIQYSDFDIQQGDSLEKPMHKSMKFEAIVAKPPFQAKWSSDKKFLNDPRFSDYGKLAPKSKTDFAFIQHMIYHLDENGTMGIILPHGILFRGASEGKIRKYLVNDKNYLDTVIGLPANIFYKTIIPTVILVFKKHRENKDNILFIDASKNFKKVKNQNMLRESDIDKIIEVYSKRVEIEKFSHIATIDEIRENDFNLNIPRYVDTFEEELIDSNKIINELKEIDNKIEAIDEEIKKYCDELGIETPIIK</sequence>